<keyword evidence="5 6" id="KW-0012">Acyltransferase</keyword>
<evidence type="ECO:0000256" key="3">
    <source>
        <dbReference type="ARBA" id="ARBA00022989"/>
    </source>
</evidence>
<dbReference type="Pfam" id="PF06423">
    <property type="entry name" value="GWT1"/>
    <property type="match status" value="1"/>
</dbReference>
<keyword evidence="3 5" id="KW-1133">Transmembrane helix</keyword>
<dbReference type="GO" id="GO:0032216">
    <property type="term" value="F:glucosaminyl-phosphatidylinositol O-acyltransferase activity"/>
    <property type="evidence" value="ECO:0007669"/>
    <property type="project" value="TreeGrafter"/>
</dbReference>
<dbReference type="FunCoup" id="B4MTZ3">
    <property type="interactions" value="773"/>
</dbReference>
<comment type="similarity">
    <text evidence="5">Belongs to the PIGW family.</text>
</comment>
<feature type="transmembrane region" description="Helical" evidence="5">
    <location>
        <begin position="105"/>
        <end position="121"/>
    </location>
</feature>
<gene>
    <name evidence="6" type="primary">Dwil\GK23935</name>
    <name evidence="6" type="ORF">Dwil_GK23935</name>
</gene>
<feature type="transmembrane region" description="Helical" evidence="5">
    <location>
        <begin position="127"/>
        <end position="144"/>
    </location>
</feature>
<keyword evidence="5" id="KW-0337">GPI-anchor biosynthesis</keyword>
<evidence type="ECO:0000256" key="4">
    <source>
        <dbReference type="ARBA" id="ARBA00023136"/>
    </source>
</evidence>
<feature type="transmembrane region" description="Helical" evidence="5">
    <location>
        <begin position="487"/>
        <end position="504"/>
    </location>
</feature>
<feature type="transmembrane region" description="Helical" evidence="5">
    <location>
        <begin position="370"/>
        <end position="393"/>
    </location>
</feature>
<dbReference type="HOGENOM" id="CLU_020802_2_1_1"/>
<dbReference type="GO" id="GO:0072659">
    <property type="term" value="P:protein localization to plasma membrane"/>
    <property type="evidence" value="ECO:0007669"/>
    <property type="project" value="TreeGrafter"/>
</dbReference>
<dbReference type="GO" id="GO:0006506">
    <property type="term" value="P:GPI anchor biosynthetic process"/>
    <property type="evidence" value="ECO:0007669"/>
    <property type="project" value="UniProtKB-UniPathway"/>
</dbReference>
<dbReference type="PANTHER" id="PTHR20661">
    <property type="entry name" value="PHOSPHATIDYLINOSITOL-GLYCAN BIOSYNTHESIS CLASS W PROTEIN"/>
    <property type="match status" value="1"/>
</dbReference>
<evidence type="ECO:0000313" key="6">
    <source>
        <dbReference type="EMBL" id="EDW75582.1"/>
    </source>
</evidence>
<evidence type="ECO:0000256" key="5">
    <source>
        <dbReference type="RuleBase" id="RU280819"/>
    </source>
</evidence>
<dbReference type="GO" id="GO:0005789">
    <property type="term" value="C:endoplasmic reticulum membrane"/>
    <property type="evidence" value="ECO:0007669"/>
    <property type="project" value="UniProtKB-SubCell"/>
</dbReference>
<name>B4MTZ3_DROWI</name>
<dbReference type="UniPathway" id="UPA00196"/>
<sequence length="511" mass="57687">MVEEALTLQTWAATQNDAYTRLTEAHHLSFLSPLHIFQTYINDKSVCYPNDLDMEPHPYVIRNLKSWKSLQESIRGFLAIQPTLLGFALSHLFCHRLPLQSTGRFLLEFVLIAVPTVVFNTVGSEYSDVYCGLVGLVIILQLRYSKFWQKISKNWMYKVGKRPAVFTLLRSTAYIGTCCGILAVDFLSYPVEYRKSRTFGASVMDMGIGLFVVTMGMVSHRLRNLSDLKKLAKVVGPLLVLGLARTIVISMIDYNQDEHEYGKHLNAFFTLGLTKLLGSLFSLFASNDGQVLYLGGGLLILHEVVLQFGLSDFVMSEMVYRKDFFRANREGLSSLPGCIALYLLSIYFAKWYASQESLTFEEILSKFKKMIILIFIGWLFVILSAFTLGIARVTFSSGYVVWIFTICVTLILIYGILFEFAWADISPAPDLLLGEGDKAVLANNSLPAVVETLNMNGLCHFMLSNFLTGFVNIFLQPKERNGLESVLILTIYMLASTTVVYVLYRNRIRIA</sequence>
<proteinExistence type="inferred from homology"/>
<dbReference type="Proteomes" id="UP000007798">
    <property type="component" value="Unassembled WGS sequence"/>
</dbReference>
<comment type="subcellular location">
    <subcellularLocation>
        <location evidence="5">Endoplasmic reticulum membrane</location>
        <topology evidence="5">Multi-pass membrane protein</topology>
    </subcellularLocation>
    <subcellularLocation>
        <location evidence="1">Membrane</location>
        <topology evidence="1">Multi-pass membrane protein</topology>
    </subcellularLocation>
</comment>
<dbReference type="AlphaFoldDB" id="B4MTZ3"/>
<evidence type="ECO:0000313" key="7">
    <source>
        <dbReference type="Proteomes" id="UP000007798"/>
    </source>
</evidence>
<keyword evidence="7" id="KW-1185">Reference proteome</keyword>
<dbReference type="InterPro" id="IPR009447">
    <property type="entry name" value="PIGW/GWT1"/>
</dbReference>
<feature type="transmembrane region" description="Helical" evidence="5">
    <location>
        <begin position="199"/>
        <end position="219"/>
    </location>
</feature>
<dbReference type="PANTHER" id="PTHR20661:SF0">
    <property type="entry name" value="PHOSPHATIDYLINOSITOL-GLYCAN BIOSYNTHESIS CLASS W PROTEIN"/>
    <property type="match status" value="1"/>
</dbReference>
<dbReference type="InParanoid" id="B4MTZ3"/>
<dbReference type="OrthoDB" id="15270at2759"/>
<comment type="function">
    <text evidence="5">A acetyltransferase, which acetylates the inositol ring of phosphatidylinositol during biosynthesis of GPI-anchor.</text>
</comment>
<reference evidence="6 7" key="1">
    <citation type="journal article" date="2007" name="Nature">
        <title>Evolution of genes and genomes on the Drosophila phylogeny.</title>
        <authorList>
            <consortium name="Drosophila 12 Genomes Consortium"/>
            <person name="Clark A.G."/>
            <person name="Eisen M.B."/>
            <person name="Smith D.R."/>
            <person name="Bergman C.M."/>
            <person name="Oliver B."/>
            <person name="Markow T.A."/>
            <person name="Kaufman T.C."/>
            <person name="Kellis M."/>
            <person name="Gelbart W."/>
            <person name="Iyer V.N."/>
            <person name="Pollard D.A."/>
            <person name="Sackton T.B."/>
            <person name="Larracuente A.M."/>
            <person name="Singh N.D."/>
            <person name="Abad J.P."/>
            <person name="Abt D.N."/>
            <person name="Adryan B."/>
            <person name="Aguade M."/>
            <person name="Akashi H."/>
            <person name="Anderson W.W."/>
            <person name="Aquadro C.F."/>
            <person name="Ardell D.H."/>
            <person name="Arguello R."/>
            <person name="Artieri C.G."/>
            <person name="Barbash D.A."/>
            <person name="Barker D."/>
            <person name="Barsanti P."/>
            <person name="Batterham P."/>
            <person name="Batzoglou S."/>
            <person name="Begun D."/>
            <person name="Bhutkar A."/>
            <person name="Blanco E."/>
            <person name="Bosak S.A."/>
            <person name="Bradley R.K."/>
            <person name="Brand A.D."/>
            <person name="Brent M.R."/>
            <person name="Brooks A.N."/>
            <person name="Brown R.H."/>
            <person name="Butlin R.K."/>
            <person name="Caggese C."/>
            <person name="Calvi B.R."/>
            <person name="Bernardo de Carvalho A."/>
            <person name="Caspi A."/>
            <person name="Castrezana S."/>
            <person name="Celniker S.E."/>
            <person name="Chang J.L."/>
            <person name="Chapple C."/>
            <person name="Chatterji S."/>
            <person name="Chinwalla A."/>
            <person name="Civetta A."/>
            <person name="Clifton S.W."/>
            <person name="Comeron J.M."/>
            <person name="Costello J.C."/>
            <person name="Coyne J.A."/>
            <person name="Daub J."/>
            <person name="David R.G."/>
            <person name="Delcher A.L."/>
            <person name="Delehaunty K."/>
            <person name="Do C.B."/>
            <person name="Ebling H."/>
            <person name="Edwards K."/>
            <person name="Eickbush T."/>
            <person name="Evans J.D."/>
            <person name="Filipski A."/>
            <person name="Findeiss S."/>
            <person name="Freyhult E."/>
            <person name="Fulton L."/>
            <person name="Fulton R."/>
            <person name="Garcia A.C."/>
            <person name="Gardiner A."/>
            <person name="Garfield D.A."/>
            <person name="Garvin B.E."/>
            <person name="Gibson G."/>
            <person name="Gilbert D."/>
            <person name="Gnerre S."/>
            <person name="Godfrey J."/>
            <person name="Good R."/>
            <person name="Gotea V."/>
            <person name="Gravely B."/>
            <person name="Greenberg A.J."/>
            <person name="Griffiths-Jones S."/>
            <person name="Gross S."/>
            <person name="Guigo R."/>
            <person name="Gustafson E.A."/>
            <person name="Haerty W."/>
            <person name="Hahn M.W."/>
            <person name="Halligan D.L."/>
            <person name="Halpern A.L."/>
            <person name="Halter G.M."/>
            <person name="Han M.V."/>
            <person name="Heger A."/>
            <person name="Hillier L."/>
            <person name="Hinrichs A.S."/>
            <person name="Holmes I."/>
            <person name="Hoskins R.A."/>
            <person name="Hubisz M.J."/>
            <person name="Hultmark D."/>
            <person name="Huntley M.A."/>
            <person name="Jaffe D.B."/>
            <person name="Jagadeeshan S."/>
            <person name="Jeck W.R."/>
            <person name="Johnson J."/>
            <person name="Jones C.D."/>
            <person name="Jordan W.C."/>
            <person name="Karpen G.H."/>
            <person name="Kataoka E."/>
            <person name="Keightley P.D."/>
            <person name="Kheradpour P."/>
            <person name="Kirkness E.F."/>
            <person name="Koerich L.B."/>
            <person name="Kristiansen K."/>
            <person name="Kudrna D."/>
            <person name="Kulathinal R.J."/>
            <person name="Kumar S."/>
            <person name="Kwok R."/>
            <person name="Lander E."/>
            <person name="Langley C.H."/>
            <person name="Lapoint R."/>
            <person name="Lazzaro B.P."/>
            <person name="Lee S.J."/>
            <person name="Levesque L."/>
            <person name="Li R."/>
            <person name="Lin C.F."/>
            <person name="Lin M.F."/>
            <person name="Lindblad-Toh K."/>
            <person name="Llopart A."/>
            <person name="Long M."/>
            <person name="Low L."/>
            <person name="Lozovsky E."/>
            <person name="Lu J."/>
            <person name="Luo M."/>
            <person name="Machado C.A."/>
            <person name="Makalowski W."/>
            <person name="Marzo M."/>
            <person name="Matsuda M."/>
            <person name="Matzkin L."/>
            <person name="McAllister B."/>
            <person name="McBride C.S."/>
            <person name="McKernan B."/>
            <person name="McKernan K."/>
            <person name="Mendez-Lago M."/>
            <person name="Minx P."/>
            <person name="Mollenhauer M.U."/>
            <person name="Montooth K."/>
            <person name="Mount S.M."/>
            <person name="Mu X."/>
            <person name="Myers E."/>
            <person name="Negre B."/>
            <person name="Newfeld S."/>
            <person name="Nielsen R."/>
            <person name="Noor M.A."/>
            <person name="O'Grady P."/>
            <person name="Pachter L."/>
            <person name="Papaceit M."/>
            <person name="Parisi M.J."/>
            <person name="Parisi M."/>
            <person name="Parts L."/>
            <person name="Pedersen J.S."/>
            <person name="Pesole G."/>
            <person name="Phillippy A.M."/>
            <person name="Ponting C.P."/>
            <person name="Pop M."/>
            <person name="Porcelli D."/>
            <person name="Powell J.R."/>
            <person name="Prohaska S."/>
            <person name="Pruitt K."/>
            <person name="Puig M."/>
            <person name="Quesneville H."/>
            <person name="Ram K.R."/>
            <person name="Rand D."/>
            <person name="Rasmussen M.D."/>
            <person name="Reed L.K."/>
            <person name="Reenan R."/>
            <person name="Reily A."/>
            <person name="Remington K.A."/>
            <person name="Rieger T.T."/>
            <person name="Ritchie M.G."/>
            <person name="Robin C."/>
            <person name="Rogers Y.H."/>
            <person name="Rohde C."/>
            <person name="Rozas J."/>
            <person name="Rubenfield M.J."/>
            <person name="Ruiz A."/>
            <person name="Russo S."/>
            <person name="Salzberg S.L."/>
            <person name="Sanchez-Gracia A."/>
            <person name="Saranga D.J."/>
            <person name="Sato H."/>
            <person name="Schaeffer S.W."/>
            <person name="Schatz M.C."/>
            <person name="Schlenke T."/>
            <person name="Schwartz R."/>
            <person name="Segarra C."/>
            <person name="Singh R.S."/>
            <person name="Sirot L."/>
            <person name="Sirota M."/>
            <person name="Sisneros N.B."/>
            <person name="Smith C.D."/>
            <person name="Smith T.F."/>
            <person name="Spieth J."/>
            <person name="Stage D.E."/>
            <person name="Stark A."/>
            <person name="Stephan W."/>
            <person name="Strausberg R.L."/>
            <person name="Strempel S."/>
            <person name="Sturgill D."/>
            <person name="Sutton G."/>
            <person name="Sutton G.G."/>
            <person name="Tao W."/>
            <person name="Teichmann S."/>
            <person name="Tobari Y.N."/>
            <person name="Tomimura Y."/>
            <person name="Tsolas J.M."/>
            <person name="Valente V.L."/>
            <person name="Venter E."/>
            <person name="Venter J.C."/>
            <person name="Vicario S."/>
            <person name="Vieira F.G."/>
            <person name="Vilella A.J."/>
            <person name="Villasante A."/>
            <person name="Walenz B."/>
            <person name="Wang J."/>
            <person name="Wasserman M."/>
            <person name="Watts T."/>
            <person name="Wilson D."/>
            <person name="Wilson R.K."/>
            <person name="Wing R.A."/>
            <person name="Wolfner M.F."/>
            <person name="Wong A."/>
            <person name="Wong G.K."/>
            <person name="Wu C.I."/>
            <person name="Wu G."/>
            <person name="Yamamoto D."/>
            <person name="Yang H.P."/>
            <person name="Yang S.P."/>
            <person name="Yorke J.A."/>
            <person name="Yoshida K."/>
            <person name="Zdobnov E."/>
            <person name="Zhang P."/>
            <person name="Zhang Y."/>
            <person name="Zimin A.V."/>
            <person name="Baldwin J."/>
            <person name="Abdouelleil A."/>
            <person name="Abdulkadir J."/>
            <person name="Abebe A."/>
            <person name="Abera B."/>
            <person name="Abreu J."/>
            <person name="Acer S.C."/>
            <person name="Aftuck L."/>
            <person name="Alexander A."/>
            <person name="An P."/>
            <person name="Anderson E."/>
            <person name="Anderson S."/>
            <person name="Arachi H."/>
            <person name="Azer M."/>
            <person name="Bachantsang P."/>
            <person name="Barry A."/>
            <person name="Bayul T."/>
            <person name="Berlin A."/>
            <person name="Bessette D."/>
            <person name="Bloom T."/>
            <person name="Blye J."/>
            <person name="Boguslavskiy L."/>
            <person name="Bonnet C."/>
            <person name="Boukhgalter B."/>
            <person name="Bourzgui I."/>
            <person name="Brown A."/>
            <person name="Cahill P."/>
            <person name="Channer S."/>
            <person name="Cheshatsang Y."/>
            <person name="Chuda L."/>
            <person name="Citroen M."/>
            <person name="Collymore A."/>
            <person name="Cooke P."/>
            <person name="Costello M."/>
            <person name="D'Aco K."/>
            <person name="Daza R."/>
            <person name="De Haan G."/>
            <person name="DeGray S."/>
            <person name="DeMaso C."/>
            <person name="Dhargay N."/>
            <person name="Dooley K."/>
            <person name="Dooley E."/>
            <person name="Doricent M."/>
            <person name="Dorje P."/>
            <person name="Dorjee K."/>
            <person name="Dupes A."/>
            <person name="Elong R."/>
            <person name="Falk J."/>
            <person name="Farina A."/>
            <person name="Faro S."/>
            <person name="Ferguson D."/>
            <person name="Fisher S."/>
            <person name="Foley C.D."/>
            <person name="Franke A."/>
            <person name="Friedrich D."/>
            <person name="Gadbois L."/>
            <person name="Gearin G."/>
            <person name="Gearin C.R."/>
            <person name="Giannoukos G."/>
            <person name="Goode T."/>
            <person name="Graham J."/>
            <person name="Grandbois E."/>
            <person name="Grewal S."/>
            <person name="Gyaltsen K."/>
            <person name="Hafez N."/>
            <person name="Hagos B."/>
            <person name="Hall J."/>
            <person name="Henson C."/>
            <person name="Hollinger A."/>
            <person name="Honan T."/>
            <person name="Huard M.D."/>
            <person name="Hughes L."/>
            <person name="Hurhula B."/>
            <person name="Husby M.E."/>
            <person name="Kamat A."/>
            <person name="Kanga B."/>
            <person name="Kashin S."/>
            <person name="Khazanovich D."/>
            <person name="Kisner P."/>
            <person name="Lance K."/>
            <person name="Lara M."/>
            <person name="Lee W."/>
            <person name="Lennon N."/>
            <person name="Letendre F."/>
            <person name="LeVine R."/>
            <person name="Lipovsky A."/>
            <person name="Liu X."/>
            <person name="Liu J."/>
            <person name="Liu S."/>
            <person name="Lokyitsang T."/>
            <person name="Lokyitsang Y."/>
            <person name="Lubonja R."/>
            <person name="Lui A."/>
            <person name="MacDonald P."/>
            <person name="Magnisalis V."/>
            <person name="Maru K."/>
            <person name="Matthews C."/>
            <person name="McCusker W."/>
            <person name="McDonough S."/>
            <person name="Mehta T."/>
            <person name="Meldrim J."/>
            <person name="Meneus L."/>
            <person name="Mihai O."/>
            <person name="Mihalev A."/>
            <person name="Mihova T."/>
            <person name="Mittelman R."/>
            <person name="Mlenga V."/>
            <person name="Montmayeur A."/>
            <person name="Mulrain L."/>
            <person name="Navidi A."/>
            <person name="Naylor J."/>
            <person name="Negash T."/>
            <person name="Nguyen T."/>
            <person name="Nguyen N."/>
            <person name="Nicol R."/>
            <person name="Norbu C."/>
            <person name="Norbu N."/>
            <person name="Novod N."/>
            <person name="O'Neill B."/>
            <person name="Osman S."/>
            <person name="Markiewicz E."/>
            <person name="Oyono O.L."/>
            <person name="Patti C."/>
            <person name="Phunkhang P."/>
            <person name="Pierre F."/>
            <person name="Priest M."/>
            <person name="Raghuraman S."/>
            <person name="Rege F."/>
            <person name="Reyes R."/>
            <person name="Rise C."/>
            <person name="Rogov P."/>
            <person name="Ross K."/>
            <person name="Ryan E."/>
            <person name="Settipalli S."/>
            <person name="Shea T."/>
            <person name="Sherpa N."/>
            <person name="Shi L."/>
            <person name="Shih D."/>
            <person name="Sparrow T."/>
            <person name="Spaulding J."/>
            <person name="Stalker J."/>
            <person name="Stange-Thomann N."/>
            <person name="Stavropoulos S."/>
            <person name="Stone C."/>
            <person name="Strader C."/>
            <person name="Tesfaye S."/>
            <person name="Thomson T."/>
            <person name="Thoulutsang Y."/>
            <person name="Thoulutsang D."/>
            <person name="Topham K."/>
            <person name="Topping I."/>
            <person name="Tsamla T."/>
            <person name="Vassiliev H."/>
            <person name="Vo A."/>
            <person name="Wangchuk T."/>
            <person name="Wangdi T."/>
            <person name="Weiand M."/>
            <person name="Wilkinson J."/>
            <person name="Wilson A."/>
            <person name="Yadav S."/>
            <person name="Young G."/>
            <person name="Yu Q."/>
            <person name="Zembek L."/>
            <person name="Zhong D."/>
            <person name="Zimmer A."/>
            <person name="Zwirko Z."/>
            <person name="Jaffe D.B."/>
            <person name="Alvarez P."/>
            <person name="Brockman W."/>
            <person name="Butler J."/>
            <person name="Chin C."/>
            <person name="Gnerre S."/>
            <person name="Grabherr M."/>
            <person name="Kleber M."/>
            <person name="Mauceli E."/>
            <person name="MacCallum I."/>
        </authorList>
    </citation>
    <scope>NUCLEOTIDE SEQUENCE [LARGE SCALE GENOMIC DNA]</scope>
    <source>
        <strain evidence="7">Tucson 14030-0811.24</strain>
    </source>
</reference>
<feature type="transmembrane region" description="Helical" evidence="5">
    <location>
        <begin position="291"/>
        <end position="311"/>
    </location>
</feature>
<dbReference type="KEGG" id="dwi:6641598"/>
<dbReference type="OMA" id="NGLTHFM"/>
<evidence type="ECO:0000256" key="1">
    <source>
        <dbReference type="ARBA" id="ARBA00004141"/>
    </source>
</evidence>
<dbReference type="eggNOG" id="KOG0411">
    <property type="taxonomic scope" value="Eukaryota"/>
</dbReference>
<keyword evidence="5" id="KW-0256">Endoplasmic reticulum</keyword>
<feature type="transmembrane region" description="Helical" evidence="5">
    <location>
        <begin position="231"/>
        <end position="252"/>
    </location>
</feature>
<evidence type="ECO:0000256" key="2">
    <source>
        <dbReference type="ARBA" id="ARBA00022692"/>
    </source>
</evidence>
<dbReference type="STRING" id="7260.B4MTZ3"/>
<protein>
    <recommendedName>
        <fullName evidence="5">Phosphatidylinositol-glycan biosynthesis class W protein</fullName>
        <ecNumber evidence="5">2.3.-.-</ecNumber>
    </recommendedName>
</protein>
<dbReference type="EC" id="2.3.-.-" evidence="5"/>
<dbReference type="EMBL" id="CH963852">
    <property type="protein sequence ID" value="EDW75582.1"/>
    <property type="molecule type" value="Genomic_DNA"/>
</dbReference>
<comment type="pathway">
    <text evidence="5">Glycolipid biosynthesis; glycosylphosphatidylinositol-anchor biosynthesis.</text>
</comment>
<keyword evidence="2 5" id="KW-0812">Transmembrane</keyword>
<organism evidence="6 7">
    <name type="scientific">Drosophila willistoni</name>
    <name type="common">Fruit fly</name>
    <dbReference type="NCBI Taxonomy" id="7260"/>
    <lineage>
        <taxon>Eukaryota</taxon>
        <taxon>Metazoa</taxon>
        <taxon>Ecdysozoa</taxon>
        <taxon>Arthropoda</taxon>
        <taxon>Hexapoda</taxon>
        <taxon>Insecta</taxon>
        <taxon>Pterygota</taxon>
        <taxon>Neoptera</taxon>
        <taxon>Endopterygota</taxon>
        <taxon>Diptera</taxon>
        <taxon>Brachycera</taxon>
        <taxon>Muscomorpha</taxon>
        <taxon>Ephydroidea</taxon>
        <taxon>Drosophilidae</taxon>
        <taxon>Drosophila</taxon>
        <taxon>Sophophora</taxon>
    </lineage>
</organism>
<feature type="transmembrane region" description="Helical" evidence="5">
    <location>
        <begin position="331"/>
        <end position="349"/>
    </location>
</feature>
<keyword evidence="4 5" id="KW-0472">Membrane</keyword>
<feature type="transmembrane region" description="Helical" evidence="5">
    <location>
        <begin position="165"/>
        <end position="187"/>
    </location>
</feature>
<dbReference type="PhylomeDB" id="B4MTZ3"/>
<feature type="transmembrane region" description="Helical" evidence="5">
    <location>
        <begin position="399"/>
        <end position="422"/>
    </location>
</feature>
<keyword evidence="5 6" id="KW-0808">Transferase</keyword>
<accession>B4MTZ3</accession>
<dbReference type="PIRSF" id="PIRSF017321">
    <property type="entry name" value="GWT1"/>
    <property type="match status" value="1"/>
</dbReference>